<feature type="compositionally biased region" description="Gly residues" evidence="1">
    <location>
        <begin position="54"/>
        <end position="63"/>
    </location>
</feature>
<organism evidence="2 3">
    <name type="scientific">Durusdinium trenchii</name>
    <dbReference type="NCBI Taxonomy" id="1381693"/>
    <lineage>
        <taxon>Eukaryota</taxon>
        <taxon>Sar</taxon>
        <taxon>Alveolata</taxon>
        <taxon>Dinophyceae</taxon>
        <taxon>Suessiales</taxon>
        <taxon>Symbiodiniaceae</taxon>
        <taxon>Durusdinium</taxon>
    </lineage>
</organism>
<accession>A0ABP0Q8U7</accession>
<protein>
    <submittedName>
        <fullName evidence="2">Uncharacterized protein</fullName>
    </submittedName>
</protein>
<evidence type="ECO:0000256" key="1">
    <source>
        <dbReference type="SAM" id="MobiDB-lite"/>
    </source>
</evidence>
<name>A0ABP0Q8U7_9DINO</name>
<feature type="region of interest" description="Disordered" evidence="1">
    <location>
        <begin position="46"/>
        <end position="78"/>
    </location>
</feature>
<comment type="caution">
    <text evidence="2">The sequence shown here is derived from an EMBL/GenBank/DDBJ whole genome shotgun (WGS) entry which is preliminary data.</text>
</comment>
<reference evidence="2 3" key="1">
    <citation type="submission" date="2024-02" db="EMBL/GenBank/DDBJ databases">
        <authorList>
            <person name="Chen Y."/>
            <person name="Shah S."/>
            <person name="Dougan E. K."/>
            <person name="Thang M."/>
            <person name="Chan C."/>
        </authorList>
    </citation>
    <scope>NUCLEOTIDE SEQUENCE [LARGE SCALE GENOMIC DNA]</scope>
</reference>
<proteinExistence type="predicted"/>
<evidence type="ECO:0000313" key="2">
    <source>
        <dbReference type="EMBL" id="CAK9084675.1"/>
    </source>
</evidence>
<dbReference type="EMBL" id="CAXAMM010039203">
    <property type="protein sequence ID" value="CAK9084675.1"/>
    <property type="molecule type" value="Genomic_DNA"/>
</dbReference>
<dbReference type="Proteomes" id="UP001642464">
    <property type="component" value="Unassembled WGS sequence"/>
</dbReference>
<sequence>MARPYDGNRETAKKFSRRIYRIADVLQEMGAEVDMQEVELKVLDYTPAGKGRGEGSPAGLGRGDGFRSPAIERPSAEVADLKRRVAELEGD</sequence>
<evidence type="ECO:0000313" key="3">
    <source>
        <dbReference type="Proteomes" id="UP001642464"/>
    </source>
</evidence>
<gene>
    <name evidence="2" type="ORF">SCF082_LOCUS40154</name>
</gene>
<feature type="non-terminal residue" evidence="2">
    <location>
        <position position="91"/>
    </location>
</feature>
<keyword evidence="3" id="KW-1185">Reference proteome</keyword>